<name>A0A7J7N258_9MAGN</name>
<evidence type="ECO:0000256" key="2">
    <source>
        <dbReference type="ARBA" id="ARBA00022670"/>
    </source>
</evidence>
<dbReference type="InterPro" id="IPR038765">
    <property type="entry name" value="Papain-like_cys_pep_sf"/>
</dbReference>
<evidence type="ECO:0000313" key="6">
    <source>
        <dbReference type="EMBL" id="KAF6161281.1"/>
    </source>
</evidence>
<evidence type="ECO:0000256" key="3">
    <source>
        <dbReference type="ARBA" id="ARBA00022801"/>
    </source>
</evidence>
<evidence type="ECO:0000256" key="4">
    <source>
        <dbReference type="SAM" id="MobiDB-lite"/>
    </source>
</evidence>
<feature type="compositionally biased region" description="Basic and acidic residues" evidence="4">
    <location>
        <begin position="233"/>
        <end position="248"/>
    </location>
</feature>
<comment type="similarity">
    <text evidence="1">Belongs to the peptidase C48 family.</text>
</comment>
<feature type="region of interest" description="Disordered" evidence="4">
    <location>
        <begin position="233"/>
        <end position="263"/>
    </location>
</feature>
<dbReference type="Pfam" id="PF02902">
    <property type="entry name" value="Peptidase_C48"/>
    <property type="match status" value="1"/>
</dbReference>
<keyword evidence="2" id="KW-0645">Protease</keyword>
<evidence type="ECO:0000256" key="1">
    <source>
        <dbReference type="ARBA" id="ARBA00005234"/>
    </source>
</evidence>
<evidence type="ECO:0000259" key="5">
    <source>
        <dbReference type="Pfam" id="PF02902"/>
    </source>
</evidence>
<feature type="domain" description="Ubiquitin-like protease family profile" evidence="5">
    <location>
        <begin position="416"/>
        <end position="530"/>
    </location>
</feature>
<keyword evidence="7" id="KW-1185">Reference proteome</keyword>
<gene>
    <name evidence="6" type="ORF">GIB67_009168</name>
</gene>
<dbReference type="SUPFAM" id="SSF54001">
    <property type="entry name" value="Cysteine proteinases"/>
    <property type="match status" value="1"/>
</dbReference>
<dbReference type="GO" id="GO:0006508">
    <property type="term" value="P:proteolysis"/>
    <property type="evidence" value="ECO:0007669"/>
    <property type="project" value="UniProtKB-KW"/>
</dbReference>
<feature type="compositionally biased region" description="Basic and acidic residues" evidence="4">
    <location>
        <begin position="381"/>
        <end position="403"/>
    </location>
</feature>
<protein>
    <recommendedName>
        <fullName evidence="5">Ubiquitin-like protease family profile domain-containing protein</fullName>
    </recommendedName>
</protein>
<keyword evidence="3" id="KW-0378">Hydrolase</keyword>
<dbReference type="InterPro" id="IPR003653">
    <property type="entry name" value="Peptidase_C48_C"/>
</dbReference>
<dbReference type="Gene3D" id="3.40.395.10">
    <property type="entry name" value="Adenoviral Proteinase, Chain A"/>
    <property type="match status" value="1"/>
</dbReference>
<organism evidence="6 7">
    <name type="scientific">Kingdonia uniflora</name>
    <dbReference type="NCBI Taxonomy" id="39325"/>
    <lineage>
        <taxon>Eukaryota</taxon>
        <taxon>Viridiplantae</taxon>
        <taxon>Streptophyta</taxon>
        <taxon>Embryophyta</taxon>
        <taxon>Tracheophyta</taxon>
        <taxon>Spermatophyta</taxon>
        <taxon>Magnoliopsida</taxon>
        <taxon>Ranunculales</taxon>
        <taxon>Circaeasteraceae</taxon>
        <taxon>Kingdonia</taxon>
    </lineage>
</organism>
<feature type="compositionally biased region" description="Polar residues" evidence="4">
    <location>
        <begin position="404"/>
        <end position="415"/>
    </location>
</feature>
<proteinExistence type="inferred from homology"/>
<dbReference type="EMBL" id="JACGCM010001135">
    <property type="protein sequence ID" value="KAF6161281.1"/>
    <property type="molecule type" value="Genomic_DNA"/>
</dbReference>
<dbReference type="Proteomes" id="UP000541444">
    <property type="component" value="Unassembled WGS sequence"/>
</dbReference>
<dbReference type="GO" id="GO:0008234">
    <property type="term" value="F:cysteine-type peptidase activity"/>
    <property type="evidence" value="ECO:0007669"/>
    <property type="project" value="InterPro"/>
</dbReference>
<dbReference type="AlphaFoldDB" id="A0A7J7N258"/>
<accession>A0A7J7N258</accession>
<evidence type="ECO:0000313" key="7">
    <source>
        <dbReference type="Proteomes" id="UP000541444"/>
    </source>
</evidence>
<feature type="region of interest" description="Disordered" evidence="4">
    <location>
        <begin position="375"/>
        <end position="415"/>
    </location>
</feature>
<dbReference type="OrthoDB" id="2976051at2759"/>
<sequence length="559" mass="63514">MFAALPEEKKGALRTTCFAPLLLINPITTMSTLVMEIFNRHLGNMKFQFGETIIQMKPIHVCLILGLGVSPFANEFLFVNSEHMTNFRLRRCSLIKFVKNYTIISPPEQEDKHLGEGWRMTSFKRRQIVTFKKFFANPKLLAISMKLSETDIQQDLVQEAMRNHIKAPVIGVVPVIKPPAVGAPAIGSSSFTTEIGAVVVRVCSQLEEHVGDSTLPLVDIPLLKQYQLSTPEKTTKLKREGGKGEWQKKSNANKKNKKAEEADVPLKKKIEDTKKETFTDEQFDHVPLIQLKTLIPKIPKKVLANRVPRKIQFVYLHASVNQTIDVSAEEQTLEVEKTEDEANQASVDQTTVISVEEQTIEITQTEVVIFHQEEDVGEASQSKENKEEVEHNKEEVIEGKDNGDGNSQNKPDPGQNINDNHWVFCVASFKARKICIYDSMVDVKIVNAQKKKKISLGYQLIKDQISMILPKILIWRDFVDRSSPSTGSKVKDYGLNSKLTTHFRKYPIQPNGYDCGVYMLAFMDNILRGMKFLDLIYGKECRYTIAYDILKLRVEPEKI</sequence>
<reference evidence="6 7" key="1">
    <citation type="journal article" date="2020" name="IScience">
        <title>Genome Sequencing of the Endangered Kingdonia uniflora (Circaeasteraceae, Ranunculales) Reveals Potential Mechanisms of Evolutionary Specialization.</title>
        <authorList>
            <person name="Sun Y."/>
            <person name="Deng T."/>
            <person name="Zhang A."/>
            <person name="Moore M.J."/>
            <person name="Landis J.B."/>
            <person name="Lin N."/>
            <person name="Zhang H."/>
            <person name="Zhang X."/>
            <person name="Huang J."/>
            <person name="Zhang X."/>
            <person name="Sun H."/>
            <person name="Wang H."/>
        </authorList>
    </citation>
    <scope>NUCLEOTIDE SEQUENCE [LARGE SCALE GENOMIC DNA]</scope>
    <source>
        <strain evidence="6">TB1705</strain>
        <tissue evidence="6">Leaf</tissue>
    </source>
</reference>
<comment type="caution">
    <text evidence="6">The sequence shown here is derived from an EMBL/GenBank/DDBJ whole genome shotgun (WGS) entry which is preliminary data.</text>
</comment>